<dbReference type="EMBL" id="AJWY01011060">
    <property type="protein sequence ID" value="EKC53799.1"/>
    <property type="molecule type" value="Genomic_DNA"/>
</dbReference>
<gene>
    <name evidence="1" type="ORF">LEA_16183</name>
</gene>
<organism evidence="1">
    <name type="scientific">human gut metagenome</name>
    <dbReference type="NCBI Taxonomy" id="408170"/>
    <lineage>
        <taxon>unclassified sequences</taxon>
        <taxon>metagenomes</taxon>
        <taxon>organismal metagenomes</taxon>
    </lineage>
</organism>
<feature type="non-terminal residue" evidence="1">
    <location>
        <position position="1"/>
    </location>
</feature>
<name>K1SEI5_9ZZZZ</name>
<protein>
    <submittedName>
        <fullName evidence="1">Uncharacterized protein</fullName>
    </submittedName>
</protein>
<feature type="non-terminal residue" evidence="1">
    <location>
        <position position="181"/>
    </location>
</feature>
<dbReference type="AlphaFoldDB" id="K1SEI5"/>
<sequence length="181" mass="19667">NPNVIQFSGFGLGKEVKTTGSGEEVNYLYTSLSEGPSYNWAARSGAWSGVSCLHMEGTTTAKAAKNYVVLYDGLDIPVGKNTRLSYLVFPDIGTDYNLSANDPNYAYDFEYTSMYSAIDLEFDDGTCLSDYEAIDQYGNVVSPAAQGEARVMATNNWLQISTKLSTDSNLLGKRITKVLAG</sequence>
<comment type="caution">
    <text evidence="1">The sequence shown here is derived from an EMBL/GenBank/DDBJ whole genome shotgun (WGS) entry which is preliminary data.</text>
</comment>
<reference evidence="1" key="1">
    <citation type="journal article" date="2013" name="Environ. Microbiol.">
        <title>Microbiota from the distal guts of lean and obese adolescents exhibit partial functional redundancy besides clear differences in community structure.</title>
        <authorList>
            <person name="Ferrer M."/>
            <person name="Ruiz A."/>
            <person name="Lanza F."/>
            <person name="Haange S.B."/>
            <person name="Oberbach A."/>
            <person name="Till H."/>
            <person name="Bargiela R."/>
            <person name="Campoy C."/>
            <person name="Segura M.T."/>
            <person name="Richter M."/>
            <person name="von Bergen M."/>
            <person name="Seifert J."/>
            <person name="Suarez A."/>
        </authorList>
    </citation>
    <scope>NUCLEOTIDE SEQUENCE</scope>
</reference>
<proteinExistence type="predicted"/>
<accession>K1SEI5</accession>
<evidence type="ECO:0000313" key="1">
    <source>
        <dbReference type="EMBL" id="EKC53799.1"/>
    </source>
</evidence>